<proteinExistence type="predicted"/>
<dbReference type="Proteomes" id="UP000050867">
    <property type="component" value="Unassembled WGS sequence"/>
</dbReference>
<evidence type="ECO:0000313" key="3">
    <source>
        <dbReference type="EMBL" id="KRV50469.1"/>
    </source>
</evidence>
<protein>
    <submittedName>
        <fullName evidence="3">Histidinol phosphatase</fullName>
    </submittedName>
</protein>
<dbReference type="EMBL" id="LLZU01000005">
    <property type="protein sequence ID" value="KRV50469.1"/>
    <property type="molecule type" value="Genomic_DNA"/>
</dbReference>
<reference evidence="3 4" key="1">
    <citation type="submission" date="2015-10" db="EMBL/GenBank/DDBJ databases">
        <title>Draft genome sequence of pyrrolomycin-producing Streptomyces vitaminophilus.</title>
        <authorList>
            <person name="Graham D.E."/>
            <person name="Mahan K.M."/>
            <person name="Klingeman D.M."/>
            <person name="Hettich R.L."/>
            <person name="Parry R.J."/>
        </authorList>
    </citation>
    <scope>NUCLEOTIDE SEQUENCE [LARGE SCALE GENOMIC DNA]</scope>
    <source>
        <strain evidence="3 4">ATCC 31673</strain>
    </source>
</reference>
<dbReference type="InterPro" id="IPR016195">
    <property type="entry name" value="Pol/histidinol_Pase-like"/>
</dbReference>
<dbReference type="SMART" id="SM00481">
    <property type="entry name" value="POLIIIAc"/>
    <property type="match status" value="1"/>
</dbReference>
<dbReference type="InterPro" id="IPR006311">
    <property type="entry name" value="TAT_signal"/>
</dbReference>
<evidence type="ECO:0000259" key="2">
    <source>
        <dbReference type="SMART" id="SM00481"/>
    </source>
</evidence>
<dbReference type="PANTHER" id="PTHR42924:SF11">
    <property type="entry name" value="POLYMERASE_HISTIDINOL PHOSPHATASE N-TERMINAL DOMAIN-CONTAINING PROTEIN"/>
    <property type="match status" value="1"/>
</dbReference>
<feature type="domain" description="Polymerase/histidinol phosphatase N-terminal" evidence="2">
    <location>
        <begin position="94"/>
        <end position="169"/>
    </location>
</feature>
<dbReference type="AlphaFoldDB" id="A0A0T6LWN3"/>
<dbReference type="RefSeq" id="WP_018381657.1">
    <property type="nucleotide sequence ID" value="NZ_LLZU01000005.1"/>
</dbReference>
<feature type="region of interest" description="Disordered" evidence="1">
    <location>
        <begin position="1"/>
        <end position="41"/>
    </location>
</feature>
<dbReference type="GO" id="GO:0004534">
    <property type="term" value="F:5'-3' RNA exonuclease activity"/>
    <property type="evidence" value="ECO:0007669"/>
    <property type="project" value="TreeGrafter"/>
</dbReference>
<dbReference type="SUPFAM" id="SSF89550">
    <property type="entry name" value="PHP domain-like"/>
    <property type="match status" value="1"/>
</dbReference>
<keyword evidence="4" id="KW-1185">Reference proteome</keyword>
<name>A0A0T6LWN3_WENVI</name>
<dbReference type="Gene3D" id="3.20.20.140">
    <property type="entry name" value="Metal-dependent hydrolases"/>
    <property type="match status" value="1"/>
</dbReference>
<gene>
    <name evidence="3" type="ORF">AQ490_15415</name>
</gene>
<accession>A0A0T6LWN3</accession>
<feature type="compositionally biased region" description="Basic residues" evidence="1">
    <location>
        <begin position="1"/>
        <end position="19"/>
    </location>
</feature>
<evidence type="ECO:0000313" key="4">
    <source>
        <dbReference type="Proteomes" id="UP000050867"/>
    </source>
</evidence>
<dbReference type="PROSITE" id="PS51318">
    <property type="entry name" value="TAT"/>
    <property type="match status" value="1"/>
</dbReference>
<organism evidence="3 4">
    <name type="scientific">Wenjunlia vitaminophila</name>
    <name type="common">Streptomyces vitaminophilus</name>
    <dbReference type="NCBI Taxonomy" id="76728"/>
    <lineage>
        <taxon>Bacteria</taxon>
        <taxon>Bacillati</taxon>
        <taxon>Actinomycetota</taxon>
        <taxon>Actinomycetes</taxon>
        <taxon>Kitasatosporales</taxon>
        <taxon>Streptomycetaceae</taxon>
        <taxon>Wenjunlia</taxon>
    </lineage>
</organism>
<sequence>MGHHHHPHGHHHDHSHHEHHGSTDLPELLDTSIPDSELDPKKVSRRGMLRSAGLLGAAVAAGSVLQGQGTAAAEDSGGAATTETNSGGYQWLTGDHHIHTQYSPDGKYRVIDQVRQGHLHGLDWMVITDHGYDAHVKIGVDKINPEIRTARQEYPRALVFHGLEWNIPAAEHGTVIIPPSSQEVSVLKDFELAYDGLVNRATSSTPTNEALAIAGVNWLADAVRAKRIQDALFVANHPARRGIDSPHELRAWRDTAPHIAVGMEAAPGHQAAGIPKPLGPGQARGLYGMEPTVDSFPDYPAECYRTHGGFDWMTATVGGLWDSLLAEGKPWWITANSDSHTVYADTTKVGPGSDFATNGKLNDPVYSGTLDLDGVDFWPGQYTRTHVGADSFGYLAVMAGIRAGRVWVDHGALLKDLNIRARGGGRLAGLGGTLTVARGTSVDLVMDITPANRPNWAGFVPKLAKVDVIQGAVTGPVRDKDTFTTPRTRVVKSYDASTQTGAFRLVYSLGPVEEPLYLRVRGSDGNRTAPGLMGADVDPAGPAQDVVADADPWLDLWFYANPIFVVPV</sequence>
<dbReference type="InterPro" id="IPR003141">
    <property type="entry name" value="Pol/His_phosphatase_N"/>
</dbReference>
<dbReference type="OrthoDB" id="9997at2"/>
<evidence type="ECO:0000256" key="1">
    <source>
        <dbReference type="SAM" id="MobiDB-lite"/>
    </source>
</evidence>
<comment type="caution">
    <text evidence="3">The sequence shown here is derived from an EMBL/GenBank/DDBJ whole genome shotgun (WGS) entry which is preliminary data.</text>
</comment>
<dbReference type="GO" id="GO:0035312">
    <property type="term" value="F:5'-3' DNA exonuclease activity"/>
    <property type="evidence" value="ECO:0007669"/>
    <property type="project" value="TreeGrafter"/>
</dbReference>
<dbReference type="STRING" id="76728.AQ490_15415"/>
<dbReference type="eggNOG" id="COG1387">
    <property type="taxonomic scope" value="Bacteria"/>
</dbReference>
<dbReference type="PANTHER" id="PTHR42924">
    <property type="entry name" value="EXONUCLEASE"/>
    <property type="match status" value="1"/>
</dbReference>
<dbReference type="InterPro" id="IPR052018">
    <property type="entry name" value="PHP_domain"/>
</dbReference>